<feature type="transmembrane region" description="Helical" evidence="2">
    <location>
        <begin position="70"/>
        <end position="92"/>
    </location>
</feature>
<evidence type="ECO:0000313" key="4">
    <source>
        <dbReference type="EMBL" id="XBV86155.1"/>
    </source>
</evidence>
<dbReference type="InterPro" id="IPR003869">
    <property type="entry name" value="Polysac_CapD-like"/>
</dbReference>
<dbReference type="SUPFAM" id="SSF51735">
    <property type="entry name" value="NAD(P)-binding Rossmann-fold domains"/>
    <property type="match status" value="2"/>
</dbReference>
<protein>
    <submittedName>
        <fullName evidence="4">Nucleoside-diphosphate sugar epimerase/dehydratase</fullName>
    </submittedName>
</protein>
<dbReference type="Gene3D" id="3.40.50.720">
    <property type="entry name" value="NAD(P)-binding Rossmann-like Domain"/>
    <property type="match status" value="2"/>
</dbReference>
<reference evidence="4" key="1">
    <citation type="submission" date="2024-06" db="EMBL/GenBank/DDBJ databases">
        <title>Draft Genome Sequence of Deinococcus sonorensis Type Strain KR-87, a Biofilm Producing Representative of the Genus Deinococcus.</title>
        <authorList>
            <person name="Boren L.S."/>
            <person name="Grosso R.A."/>
            <person name="Hugenberg-Cox A.N."/>
            <person name="Hill J.T.E."/>
            <person name="Albert C.M."/>
            <person name="Tuohy J.M."/>
        </authorList>
    </citation>
    <scope>NUCLEOTIDE SEQUENCE</scope>
    <source>
        <strain evidence="4">KR-87</strain>
    </source>
</reference>
<keyword evidence="2" id="KW-0812">Transmembrane</keyword>
<dbReference type="RefSeq" id="WP_350244209.1">
    <property type="nucleotide sequence ID" value="NZ_CP158299.1"/>
</dbReference>
<dbReference type="PANTHER" id="PTHR43318">
    <property type="entry name" value="UDP-N-ACETYLGLUCOSAMINE 4,6-DEHYDRATASE"/>
    <property type="match status" value="1"/>
</dbReference>
<feature type="transmembrane region" description="Helical" evidence="2">
    <location>
        <begin position="104"/>
        <end position="121"/>
    </location>
</feature>
<dbReference type="EMBL" id="CP158299">
    <property type="protein sequence ID" value="XBV86155.1"/>
    <property type="molecule type" value="Genomic_DNA"/>
</dbReference>
<keyword evidence="2" id="KW-0472">Membrane</keyword>
<feature type="transmembrane region" description="Helical" evidence="2">
    <location>
        <begin position="38"/>
        <end position="58"/>
    </location>
</feature>
<dbReference type="PANTHER" id="PTHR43318:SF1">
    <property type="entry name" value="POLYSACCHARIDE BIOSYNTHESIS PROTEIN EPSC-RELATED"/>
    <property type="match status" value="1"/>
</dbReference>
<comment type="similarity">
    <text evidence="1">Belongs to the polysaccharide synthase family.</text>
</comment>
<proteinExistence type="inferred from homology"/>
<keyword evidence="2" id="KW-1133">Transmembrane helix</keyword>
<dbReference type="InterPro" id="IPR036291">
    <property type="entry name" value="NAD(P)-bd_dom_sf"/>
</dbReference>
<feature type="domain" description="Polysaccharide biosynthesis protein CapD-like" evidence="3">
    <location>
        <begin position="281"/>
        <end position="563"/>
    </location>
</feature>
<dbReference type="InterPro" id="IPR051203">
    <property type="entry name" value="Polysaccharide_Synthase-Rel"/>
</dbReference>
<evidence type="ECO:0000256" key="1">
    <source>
        <dbReference type="ARBA" id="ARBA00007430"/>
    </source>
</evidence>
<sequence length="608" mass="66555">MPKPIIKHVVDLGAWGTASLFSYAFRTDIVGNNIPLQVWAYVLLTVIVAALVNSQYALDRQAWRQVGVRDLAILARAVVVTTLILFAAGFLLRSNLNLPRSIPVLTGVLAFIMLGGLRLSMRLWNERRLMQTVDGINQQRVLVVGAGSAGIMIVREMQRHPEAGLIPVGFLDDEPGKARQRMLGLPVLGRVDDLVAVVERTSAQEILIAVPSASGDFVRRVVTLAAEAKVRHRIIPGVFEILSGTVNINQIRDVNVEDLLRRQPVKLHTTEIADYLKDQVVLVTGAGGSIGSELVRQLIAYRPATLLLFGRGENSIFSIQQELNRNWPEIKHIGLIGDVRDEARLRAVFDTYRPQVVFHAAAHKHVPLMEQSPSEAILNNVVGTRNVVRLCLEYSVRRLVNVSTDKAVNPTSVMGASKRVAEMVVAAGAARAGENQAFVSVRFGNVLGSRGSVVPTFMNQIREGGPITVTHPEMVRYFMTIPEASRLVLQAGGLAENGKVYVLNMGQPVKISDLAHDVIRLSGAQNVDVVYSGIRPGEKLYEELLTSSEGTDSTSHSEIFSAKLQQVDPALLSAHLTTLQQYAAENNVEALRAELARLIPEHKFGAVR</sequence>
<organism evidence="4">
    <name type="scientific">Deinococcus sonorensis KR-87</name>
    <dbReference type="NCBI Taxonomy" id="694439"/>
    <lineage>
        <taxon>Bacteria</taxon>
        <taxon>Thermotogati</taxon>
        <taxon>Deinococcota</taxon>
        <taxon>Deinococci</taxon>
        <taxon>Deinococcales</taxon>
        <taxon>Deinococcaceae</taxon>
        <taxon>Deinococcus</taxon>
    </lineage>
</organism>
<dbReference type="Pfam" id="PF13727">
    <property type="entry name" value="CoA_binding_3"/>
    <property type="match status" value="1"/>
</dbReference>
<dbReference type="AlphaFoldDB" id="A0AAU7UCP1"/>
<dbReference type="Pfam" id="PF02719">
    <property type="entry name" value="Polysacc_synt_2"/>
    <property type="match status" value="1"/>
</dbReference>
<evidence type="ECO:0000256" key="2">
    <source>
        <dbReference type="SAM" id="Phobius"/>
    </source>
</evidence>
<dbReference type="KEGG" id="dsc:ABOD76_07585"/>
<name>A0AAU7UCP1_9DEIO</name>
<accession>A0AAU7UCP1</accession>
<evidence type="ECO:0000259" key="3">
    <source>
        <dbReference type="Pfam" id="PF02719"/>
    </source>
</evidence>
<dbReference type="CDD" id="cd05237">
    <property type="entry name" value="UDP_invert_4-6DH_SDR_e"/>
    <property type="match status" value="1"/>
</dbReference>
<gene>
    <name evidence="4" type="ORF">ABOD76_07585</name>
</gene>